<keyword evidence="1" id="KW-0732">Signal</keyword>
<sequence>MFCVFFVALFFGINKQLIEQQEKVAGVLLRTSVVQEIKGMVVNLKEIENPGSHVGVTSVDSLNDQLGLFFGQIKRIEKHIPSHSAAIKFCIDSKTWSAGGTHVGDFDTKQKNVIEVLEFIKDKVIGNLGGEELYALNVYIDCLAQCVSEILEYYKRKCAQD</sequence>
<dbReference type="Proteomes" id="UP000887561">
    <property type="component" value="Unplaced"/>
</dbReference>
<organism evidence="2 3">
    <name type="scientific">Meloidogyne javanica</name>
    <name type="common">Root-knot nematode worm</name>
    <dbReference type="NCBI Taxonomy" id="6303"/>
    <lineage>
        <taxon>Eukaryota</taxon>
        <taxon>Metazoa</taxon>
        <taxon>Ecdysozoa</taxon>
        <taxon>Nematoda</taxon>
        <taxon>Chromadorea</taxon>
        <taxon>Rhabditida</taxon>
        <taxon>Tylenchina</taxon>
        <taxon>Tylenchomorpha</taxon>
        <taxon>Tylenchoidea</taxon>
        <taxon>Meloidogynidae</taxon>
        <taxon>Meloidogyninae</taxon>
        <taxon>Meloidogyne</taxon>
        <taxon>Meloidogyne incognita group</taxon>
    </lineage>
</organism>
<evidence type="ECO:0000313" key="2">
    <source>
        <dbReference type="Proteomes" id="UP000887561"/>
    </source>
</evidence>
<evidence type="ECO:0000256" key="1">
    <source>
        <dbReference type="SAM" id="SignalP"/>
    </source>
</evidence>
<accession>A0A915LVX6</accession>
<keyword evidence="2" id="KW-1185">Reference proteome</keyword>
<dbReference type="WBParaSite" id="scaffold17838_cov230.g18748">
    <property type="protein sequence ID" value="scaffold17838_cov230.g18748"/>
    <property type="gene ID" value="scaffold17838_cov230.g18748"/>
</dbReference>
<feature type="signal peptide" evidence="1">
    <location>
        <begin position="1"/>
        <end position="20"/>
    </location>
</feature>
<dbReference type="AlphaFoldDB" id="A0A915LVX6"/>
<reference evidence="3" key="1">
    <citation type="submission" date="2022-11" db="UniProtKB">
        <authorList>
            <consortium name="WormBaseParasite"/>
        </authorList>
    </citation>
    <scope>IDENTIFICATION</scope>
</reference>
<name>A0A915LVX6_MELJA</name>
<feature type="chain" id="PRO_5037756556" evidence="1">
    <location>
        <begin position="21"/>
        <end position="161"/>
    </location>
</feature>
<evidence type="ECO:0000313" key="3">
    <source>
        <dbReference type="WBParaSite" id="scaffold17838_cov230.g18748"/>
    </source>
</evidence>
<protein>
    <submittedName>
        <fullName evidence="3">Uncharacterized protein</fullName>
    </submittedName>
</protein>
<proteinExistence type="predicted"/>